<dbReference type="EMBL" id="LSSK01001896">
    <property type="protein sequence ID" value="OMH78552.1"/>
    <property type="molecule type" value="Genomic_DNA"/>
</dbReference>
<dbReference type="OrthoDB" id="2228at2759"/>
<reference evidence="2" key="1">
    <citation type="submission" date="2017-01" db="EMBL/GenBank/DDBJ databases">
        <authorList>
            <person name="Wang Y."/>
            <person name="White M."/>
            <person name="Kvist S."/>
            <person name="Moncalvo J.-M."/>
        </authorList>
    </citation>
    <scope>NUCLEOTIDE SEQUENCE [LARGE SCALE GENOMIC DNA]</scope>
    <source>
        <strain evidence="2">COL-18-3</strain>
    </source>
</reference>
<dbReference type="Proteomes" id="UP000188320">
    <property type="component" value="Unassembled WGS sequence"/>
</dbReference>
<dbReference type="Gene3D" id="3.40.50.2060">
    <property type="match status" value="1"/>
</dbReference>
<proteinExistence type="predicted"/>
<dbReference type="InterPro" id="IPR043154">
    <property type="entry name" value="Sec-1-like_dom1"/>
</dbReference>
<evidence type="ECO:0000313" key="1">
    <source>
        <dbReference type="EMBL" id="OMH78552.1"/>
    </source>
</evidence>
<evidence type="ECO:0000313" key="2">
    <source>
        <dbReference type="Proteomes" id="UP000188320"/>
    </source>
</evidence>
<name>A0A1R1PCH6_ZANCU</name>
<dbReference type="InterPro" id="IPR036045">
    <property type="entry name" value="Sec1-like_sf"/>
</dbReference>
<keyword evidence="2" id="KW-1185">Reference proteome</keyword>
<dbReference type="SUPFAM" id="SSF56815">
    <property type="entry name" value="Sec1/munc18-like (SM) proteins"/>
    <property type="match status" value="1"/>
</dbReference>
<gene>
    <name evidence="1" type="ORF">AX774_g8053</name>
</gene>
<sequence>MDENSLKVLLRTRILEAVRSVKPPGKWKIVVVDKHSLKLISSVLKLYDLLEEDVSSMINHLLASYTYIIHSYDNGDIASQIQNPKT</sequence>
<dbReference type="AlphaFoldDB" id="A0A1R1PCH6"/>
<comment type="caution">
    <text evidence="1">The sequence shown here is derived from an EMBL/GenBank/DDBJ whole genome shotgun (WGS) entry which is preliminary data.</text>
</comment>
<accession>A0A1R1PCH6</accession>
<organism evidence="1 2">
    <name type="scientific">Zancudomyces culisetae</name>
    <name type="common">Gut fungus</name>
    <name type="synonym">Smittium culisetae</name>
    <dbReference type="NCBI Taxonomy" id="1213189"/>
    <lineage>
        <taxon>Eukaryota</taxon>
        <taxon>Fungi</taxon>
        <taxon>Fungi incertae sedis</taxon>
        <taxon>Zoopagomycota</taxon>
        <taxon>Kickxellomycotina</taxon>
        <taxon>Harpellomycetes</taxon>
        <taxon>Harpellales</taxon>
        <taxon>Legeriomycetaceae</taxon>
        <taxon>Zancudomyces</taxon>
    </lineage>
</organism>
<protein>
    <submittedName>
        <fullName evidence="1">Syntaxin-binding protein 2</fullName>
    </submittedName>
</protein>